<dbReference type="GO" id="GO:0030729">
    <property type="term" value="F:acetoacetate-CoA ligase activity"/>
    <property type="evidence" value="ECO:0007669"/>
    <property type="project" value="TreeGrafter"/>
</dbReference>
<name>A0A139H1Y7_9PEZI</name>
<sequence>MDQSERVFLFLQLKNKEKEIGQGLENRIKNAITKDLSRRHVPHLFFAVDQIPYNVNGKKLEIPLRAVLSKGGQGCLEEVHGGGEGGAEVLLAVSRGRERYIWTESEVLEAETYPPPENATKLRRQSWTTD</sequence>
<dbReference type="STRING" id="113226.A0A139H1Y7"/>
<dbReference type="SUPFAM" id="SSF56801">
    <property type="entry name" value="Acetyl-CoA synthetase-like"/>
    <property type="match status" value="1"/>
</dbReference>
<proteinExistence type="predicted"/>
<dbReference type="OrthoDB" id="6123at2759"/>
<reference evidence="1 2" key="1">
    <citation type="submission" date="2015-07" db="EMBL/GenBank/DDBJ databases">
        <title>Comparative genomics of the Sigatoka disease complex on banana suggests a link between parallel evolutionary changes in Pseudocercospora fijiensis and Pseudocercospora eumusae and increased virulence on the banana host.</title>
        <authorList>
            <person name="Chang T.-C."/>
            <person name="Salvucci A."/>
            <person name="Crous P.W."/>
            <person name="Stergiopoulos I."/>
        </authorList>
    </citation>
    <scope>NUCLEOTIDE SEQUENCE [LARGE SCALE GENOMIC DNA]</scope>
    <source>
        <strain evidence="1 2">CBS 116634</strain>
    </source>
</reference>
<dbReference type="AlphaFoldDB" id="A0A139H1Y7"/>
<evidence type="ECO:0000313" key="2">
    <source>
        <dbReference type="Proteomes" id="UP000073492"/>
    </source>
</evidence>
<keyword evidence="2" id="KW-1185">Reference proteome</keyword>
<comment type="caution">
    <text evidence="1">The sequence shown here is derived from an EMBL/GenBank/DDBJ whole genome shotgun (WGS) entry which is preliminary data.</text>
</comment>
<gene>
    <name evidence="1" type="ORF">AC579_3984</name>
</gene>
<organism evidence="1 2">
    <name type="scientific">Pseudocercospora musae</name>
    <dbReference type="NCBI Taxonomy" id="113226"/>
    <lineage>
        <taxon>Eukaryota</taxon>
        <taxon>Fungi</taxon>
        <taxon>Dikarya</taxon>
        <taxon>Ascomycota</taxon>
        <taxon>Pezizomycotina</taxon>
        <taxon>Dothideomycetes</taxon>
        <taxon>Dothideomycetidae</taxon>
        <taxon>Mycosphaerellales</taxon>
        <taxon>Mycosphaerellaceae</taxon>
        <taxon>Pseudocercospora</taxon>
    </lineage>
</organism>
<evidence type="ECO:0008006" key="3">
    <source>
        <dbReference type="Google" id="ProtNLM"/>
    </source>
</evidence>
<protein>
    <recommendedName>
        <fullName evidence="3">AMP-binding enzyme C-terminal domain-containing protein</fullName>
    </recommendedName>
</protein>
<evidence type="ECO:0000313" key="1">
    <source>
        <dbReference type="EMBL" id="KXS96473.1"/>
    </source>
</evidence>
<dbReference type="Proteomes" id="UP000073492">
    <property type="component" value="Unassembled WGS sequence"/>
</dbReference>
<accession>A0A139H1Y7</accession>
<dbReference type="PANTHER" id="PTHR42921:SF1">
    <property type="entry name" value="ACETOACETYL-COA SYNTHETASE"/>
    <property type="match status" value="1"/>
</dbReference>
<dbReference type="EMBL" id="LFZO01000830">
    <property type="protein sequence ID" value="KXS96473.1"/>
    <property type="molecule type" value="Genomic_DNA"/>
</dbReference>
<dbReference type="InterPro" id="IPR045851">
    <property type="entry name" value="AMP-bd_C_sf"/>
</dbReference>
<dbReference type="Gene3D" id="3.30.300.30">
    <property type="match status" value="1"/>
</dbReference>
<dbReference type="PANTHER" id="PTHR42921">
    <property type="entry name" value="ACETOACETYL-COA SYNTHETASE"/>
    <property type="match status" value="1"/>
</dbReference>